<reference evidence="2 3" key="1">
    <citation type="journal article" date="2021" name="BMC Genomics">
        <title>Datura genome reveals duplications of psychoactive alkaloid biosynthetic genes and high mutation rate following tissue culture.</title>
        <authorList>
            <person name="Rajewski A."/>
            <person name="Carter-House D."/>
            <person name="Stajich J."/>
            <person name="Litt A."/>
        </authorList>
    </citation>
    <scope>NUCLEOTIDE SEQUENCE [LARGE SCALE GENOMIC DNA]</scope>
    <source>
        <strain evidence="2">AR-01</strain>
    </source>
</reference>
<keyword evidence="3" id="KW-1185">Reference proteome</keyword>
<dbReference type="EMBL" id="JACEIK010002060">
    <property type="protein sequence ID" value="MCD9558778.1"/>
    <property type="molecule type" value="Genomic_DNA"/>
</dbReference>
<dbReference type="SUPFAM" id="SSF53056">
    <property type="entry name" value="beta-carbonic anhydrase, cab"/>
    <property type="match status" value="1"/>
</dbReference>
<dbReference type="InterPro" id="IPR036874">
    <property type="entry name" value="Carbonic_anhydrase_sf"/>
</dbReference>
<evidence type="ECO:0000256" key="1">
    <source>
        <dbReference type="ARBA" id="ARBA00006217"/>
    </source>
</evidence>
<dbReference type="PANTHER" id="PTHR11002">
    <property type="entry name" value="CARBONIC ANHYDRASE"/>
    <property type="match status" value="1"/>
</dbReference>
<evidence type="ECO:0000313" key="3">
    <source>
        <dbReference type="Proteomes" id="UP000823775"/>
    </source>
</evidence>
<dbReference type="Proteomes" id="UP000823775">
    <property type="component" value="Unassembled WGS sequence"/>
</dbReference>
<evidence type="ECO:0000313" key="2">
    <source>
        <dbReference type="EMBL" id="MCD9558778.1"/>
    </source>
</evidence>
<proteinExistence type="inferred from homology"/>
<name>A0ABS8UIR1_DATST</name>
<dbReference type="SMART" id="SM00947">
    <property type="entry name" value="Pro_CA"/>
    <property type="match status" value="1"/>
</dbReference>
<organism evidence="2 3">
    <name type="scientific">Datura stramonium</name>
    <name type="common">Jimsonweed</name>
    <name type="synonym">Common thornapple</name>
    <dbReference type="NCBI Taxonomy" id="4076"/>
    <lineage>
        <taxon>Eukaryota</taxon>
        <taxon>Viridiplantae</taxon>
        <taxon>Streptophyta</taxon>
        <taxon>Embryophyta</taxon>
        <taxon>Tracheophyta</taxon>
        <taxon>Spermatophyta</taxon>
        <taxon>Magnoliopsida</taxon>
        <taxon>eudicotyledons</taxon>
        <taxon>Gunneridae</taxon>
        <taxon>Pentapetalae</taxon>
        <taxon>asterids</taxon>
        <taxon>lamiids</taxon>
        <taxon>Solanales</taxon>
        <taxon>Solanaceae</taxon>
        <taxon>Solanoideae</taxon>
        <taxon>Datureae</taxon>
        <taxon>Datura</taxon>
    </lineage>
</organism>
<protein>
    <submittedName>
        <fullName evidence="2">Phospholipase A2 crotoxin acid subunit CA</fullName>
    </submittedName>
</protein>
<dbReference type="PANTHER" id="PTHR11002:SF56">
    <property type="entry name" value="BETA CARBONIC ANHYDRASE 2, CHLOROPLASTIC"/>
    <property type="match status" value="1"/>
</dbReference>
<sequence length="198" mass="22130">MANESYEQAIAALEKPQDMLLSFNFSRSALINHSSPQSGSDFLKVAAKPSTLLSHMEVFGFIHFKTEKYDSWFSPALTREGSSHPMSNFQPGEAFVVRYSGVGAAIEYAVLHLKEAVNVSLGNLLTYPFVREGLVKKTLALKGGYYDFVKGGFELWGLEPGKRCGQYTALEAHVETKIVQQREVSEYLICDLNQFMLM</sequence>
<gene>
    <name evidence="2" type="primary">CA2_3</name>
    <name evidence="2" type="ORF">HAX54_016395</name>
</gene>
<comment type="similarity">
    <text evidence="1">Belongs to the beta-class carbonic anhydrase family.</text>
</comment>
<dbReference type="Gene3D" id="3.40.1050.10">
    <property type="entry name" value="Carbonic anhydrase"/>
    <property type="match status" value="1"/>
</dbReference>
<accession>A0ABS8UIR1</accession>
<dbReference type="InterPro" id="IPR001765">
    <property type="entry name" value="Carbonic_anhydrase"/>
</dbReference>
<comment type="caution">
    <text evidence="2">The sequence shown here is derived from an EMBL/GenBank/DDBJ whole genome shotgun (WGS) entry which is preliminary data.</text>
</comment>